<feature type="transmembrane region" description="Helical" evidence="1">
    <location>
        <begin position="171"/>
        <end position="198"/>
    </location>
</feature>
<dbReference type="RefSeq" id="WP_111294713.1">
    <property type="nucleotide sequence ID" value="NZ_QEPM01000001.1"/>
</dbReference>
<evidence type="ECO:0000256" key="1">
    <source>
        <dbReference type="SAM" id="Phobius"/>
    </source>
</evidence>
<dbReference type="EMBL" id="QEPM01000001">
    <property type="protein sequence ID" value="RDE72442.1"/>
    <property type="molecule type" value="Genomic_DNA"/>
</dbReference>
<organism evidence="2 3">
    <name type="scientific">Aggregatibacter segnis</name>
    <dbReference type="NCBI Taxonomy" id="739"/>
    <lineage>
        <taxon>Bacteria</taxon>
        <taxon>Pseudomonadati</taxon>
        <taxon>Pseudomonadota</taxon>
        <taxon>Gammaproteobacteria</taxon>
        <taxon>Pasteurellales</taxon>
        <taxon>Pasteurellaceae</taxon>
        <taxon>Aggregatibacter</taxon>
    </lineage>
</organism>
<evidence type="ECO:0000313" key="2">
    <source>
        <dbReference type="EMBL" id="RDE72442.1"/>
    </source>
</evidence>
<feature type="transmembrane region" description="Helical" evidence="1">
    <location>
        <begin position="12"/>
        <end position="30"/>
    </location>
</feature>
<feature type="transmembrane region" description="Helical" evidence="1">
    <location>
        <begin position="141"/>
        <end position="159"/>
    </location>
</feature>
<proteinExistence type="predicted"/>
<name>A0A8B2UAA2_9PAST</name>
<feature type="transmembrane region" description="Helical" evidence="1">
    <location>
        <begin position="36"/>
        <end position="53"/>
    </location>
</feature>
<dbReference type="AlphaFoldDB" id="A0A8B2UAA2"/>
<evidence type="ECO:0008006" key="4">
    <source>
        <dbReference type="Google" id="ProtNLM"/>
    </source>
</evidence>
<keyword evidence="1" id="KW-0472">Membrane</keyword>
<reference evidence="2 3" key="1">
    <citation type="submission" date="2018-05" db="EMBL/GenBank/DDBJ databases">
        <title>Draft Genome Sequences for a Diverse set of 7 Haemophilus Species.</title>
        <authorList>
            <person name="Nichols M."/>
            <person name="Topaz N."/>
            <person name="Wang X."/>
            <person name="Wang X."/>
            <person name="Boxrud D."/>
        </authorList>
    </citation>
    <scope>NUCLEOTIDE SEQUENCE [LARGE SCALE GENOMIC DNA]</scope>
    <source>
        <strain evidence="2 3">C2001002503</strain>
    </source>
</reference>
<protein>
    <recommendedName>
        <fullName evidence="4">YwiC-like family protein</fullName>
    </recommendedName>
</protein>
<sequence length="238" mass="27772">MKLLISNQHGAIVMALMPFLYGMLLSHPIWQHIFFLLAWFSLYLMTYPFLNLFKGRNLELYIKWSWIYFFACVIFAIPVLIYNWHTALFVAAMLPFVLISIYYVKQKDERAFLNDLAGIVIFAIAGMGSYYFPDRTFDDKIWLVALYPSLFFIGTTLYVKSVMRERKNPLYLKLSIGFHALCILGFILVEQYLMALAFVPPFIRAIWLPQKKMSVKQVGFTEIGISLLFFANLLYATL</sequence>
<accession>A0A8B2UAA2</accession>
<dbReference type="InterPro" id="IPR025576">
    <property type="entry name" value="YwiC"/>
</dbReference>
<feature type="transmembrane region" description="Helical" evidence="1">
    <location>
        <begin position="87"/>
        <end position="104"/>
    </location>
</feature>
<feature type="transmembrane region" description="Helical" evidence="1">
    <location>
        <begin position="218"/>
        <end position="236"/>
    </location>
</feature>
<gene>
    <name evidence="2" type="ORF">DPV83_02200</name>
</gene>
<comment type="caution">
    <text evidence="2">The sequence shown here is derived from an EMBL/GenBank/DDBJ whole genome shotgun (WGS) entry which is preliminary data.</text>
</comment>
<keyword evidence="1" id="KW-1133">Transmembrane helix</keyword>
<dbReference type="Pfam" id="PF14256">
    <property type="entry name" value="YwiC"/>
    <property type="match status" value="1"/>
</dbReference>
<keyword evidence="1" id="KW-0812">Transmembrane</keyword>
<dbReference type="Proteomes" id="UP000253998">
    <property type="component" value="Unassembled WGS sequence"/>
</dbReference>
<evidence type="ECO:0000313" key="3">
    <source>
        <dbReference type="Proteomes" id="UP000253998"/>
    </source>
</evidence>
<feature type="transmembrane region" description="Helical" evidence="1">
    <location>
        <begin position="60"/>
        <end position="81"/>
    </location>
</feature>
<feature type="transmembrane region" description="Helical" evidence="1">
    <location>
        <begin position="111"/>
        <end position="129"/>
    </location>
</feature>